<organism evidence="8">
    <name type="scientific">bioreactor metagenome</name>
    <dbReference type="NCBI Taxonomy" id="1076179"/>
    <lineage>
        <taxon>unclassified sequences</taxon>
        <taxon>metagenomes</taxon>
        <taxon>ecological metagenomes</taxon>
    </lineage>
</organism>
<feature type="transmembrane region" description="Helical" evidence="7">
    <location>
        <begin position="71"/>
        <end position="89"/>
    </location>
</feature>
<sequence>MIISSFGISLTTFVGQNYGAKLNDRIRKGVRTCLGISSAATVLISVILYFFGTYIFYLFSDDPAVIEKGAVILRYLVPTYITYVCIEMYSGSLRGMGSTLIPLIMTGFGICALRVIWLYAAVPVYPDFTTVLFSYPMTWTVTSLMFIIYYQIFIRKKKIGFD</sequence>
<feature type="transmembrane region" description="Helical" evidence="7">
    <location>
        <begin position="132"/>
        <end position="152"/>
    </location>
</feature>
<evidence type="ECO:0000313" key="8">
    <source>
        <dbReference type="EMBL" id="MPM99428.1"/>
    </source>
</evidence>
<dbReference type="PANTHER" id="PTHR43549">
    <property type="entry name" value="MULTIDRUG RESISTANCE PROTEIN YPNP-RELATED"/>
    <property type="match status" value="1"/>
</dbReference>
<evidence type="ECO:0000256" key="3">
    <source>
        <dbReference type="ARBA" id="ARBA00022475"/>
    </source>
</evidence>
<keyword evidence="3" id="KW-1003">Cell membrane</keyword>
<keyword evidence="4 7" id="KW-0812">Transmembrane</keyword>
<dbReference type="GO" id="GO:0042910">
    <property type="term" value="F:xenobiotic transmembrane transporter activity"/>
    <property type="evidence" value="ECO:0007669"/>
    <property type="project" value="InterPro"/>
</dbReference>
<evidence type="ECO:0000256" key="5">
    <source>
        <dbReference type="ARBA" id="ARBA00022989"/>
    </source>
</evidence>
<dbReference type="PANTHER" id="PTHR43549:SF3">
    <property type="entry name" value="MULTIDRUG RESISTANCE PROTEIN YPNP-RELATED"/>
    <property type="match status" value="1"/>
</dbReference>
<dbReference type="GO" id="GO:0015297">
    <property type="term" value="F:antiporter activity"/>
    <property type="evidence" value="ECO:0007669"/>
    <property type="project" value="InterPro"/>
</dbReference>
<keyword evidence="5 7" id="KW-1133">Transmembrane helix</keyword>
<comment type="subcellular location">
    <subcellularLocation>
        <location evidence="1">Cell membrane</location>
        <topology evidence="1">Multi-pass membrane protein</topology>
    </subcellularLocation>
</comment>
<proteinExistence type="predicted"/>
<comment type="caution">
    <text evidence="8">The sequence shown here is derived from an EMBL/GenBank/DDBJ whole genome shotgun (WGS) entry which is preliminary data.</text>
</comment>
<feature type="transmembrane region" description="Helical" evidence="7">
    <location>
        <begin position="101"/>
        <end position="120"/>
    </location>
</feature>
<dbReference type="Pfam" id="PF01554">
    <property type="entry name" value="MatE"/>
    <property type="match status" value="1"/>
</dbReference>
<dbReference type="InterPro" id="IPR002528">
    <property type="entry name" value="MATE_fam"/>
</dbReference>
<evidence type="ECO:0000256" key="2">
    <source>
        <dbReference type="ARBA" id="ARBA00022448"/>
    </source>
</evidence>
<evidence type="ECO:0000256" key="4">
    <source>
        <dbReference type="ARBA" id="ARBA00022692"/>
    </source>
</evidence>
<dbReference type="GO" id="GO:0005886">
    <property type="term" value="C:plasma membrane"/>
    <property type="evidence" value="ECO:0007669"/>
    <property type="project" value="UniProtKB-SubCell"/>
</dbReference>
<accession>A0A645EE81</accession>
<evidence type="ECO:0000256" key="6">
    <source>
        <dbReference type="ARBA" id="ARBA00023136"/>
    </source>
</evidence>
<dbReference type="AlphaFoldDB" id="A0A645EE81"/>
<protein>
    <recommendedName>
        <fullName evidence="9">Multidrug export protein MepA</fullName>
    </recommendedName>
</protein>
<evidence type="ECO:0000256" key="1">
    <source>
        <dbReference type="ARBA" id="ARBA00004651"/>
    </source>
</evidence>
<dbReference type="EMBL" id="VSSQ01045517">
    <property type="protein sequence ID" value="MPM99428.1"/>
    <property type="molecule type" value="Genomic_DNA"/>
</dbReference>
<feature type="transmembrane region" description="Helical" evidence="7">
    <location>
        <begin position="33"/>
        <end position="59"/>
    </location>
</feature>
<evidence type="ECO:0008006" key="9">
    <source>
        <dbReference type="Google" id="ProtNLM"/>
    </source>
</evidence>
<reference evidence="8" key="1">
    <citation type="submission" date="2019-08" db="EMBL/GenBank/DDBJ databases">
        <authorList>
            <person name="Kucharzyk K."/>
            <person name="Murdoch R.W."/>
            <person name="Higgins S."/>
            <person name="Loffler F."/>
        </authorList>
    </citation>
    <scope>NUCLEOTIDE SEQUENCE</scope>
</reference>
<name>A0A645EE81_9ZZZZ</name>
<keyword evidence="6 7" id="KW-0472">Membrane</keyword>
<evidence type="ECO:0000256" key="7">
    <source>
        <dbReference type="SAM" id="Phobius"/>
    </source>
</evidence>
<dbReference type="InterPro" id="IPR052031">
    <property type="entry name" value="Membrane_Transporter-Flippase"/>
</dbReference>
<gene>
    <name evidence="8" type="ORF">SDC9_146619</name>
</gene>
<keyword evidence="2" id="KW-0813">Transport</keyword>